<proteinExistence type="predicted"/>
<reference evidence="5" key="1">
    <citation type="submission" date="2010-02" db="EMBL/GenBank/DDBJ databases">
        <title>Sequencing and annotation of the Blastocystis hominis genome.</title>
        <authorList>
            <person name="Wincker P."/>
        </authorList>
    </citation>
    <scope>NUCLEOTIDE SEQUENCE</scope>
    <source>
        <strain evidence="5">Singapore isolate B</strain>
    </source>
</reference>
<evidence type="ECO:0000313" key="5">
    <source>
        <dbReference type="EMBL" id="CBK22172.2"/>
    </source>
</evidence>
<dbReference type="RefSeq" id="XP_012896220.1">
    <property type="nucleotide sequence ID" value="XM_013040766.1"/>
</dbReference>
<keyword evidence="2" id="KW-0812">Transmembrane</keyword>
<keyword evidence="4" id="KW-0472">Membrane</keyword>
<dbReference type="GO" id="GO:0016020">
    <property type="term" value="C:membrane"/>
    <property type="evidence" value="ECO:0007669"/>
    <property type="project" value="UniProtKB-SubCell"/>
</dbReference>
<dbReference type="GeneID" id="24922536"/>
<dbReference type="AlphaFoldDB" id="D8M283"/>
<evidence type="ECO:0000313" key="6">
    <source>
        <dbReference type="Proteomes" id="UP000008312"/>
    </source>
</evidence>
<dbReference type="PANTHER" id="PTHR35518:SF2">
    <property type="entry name" value="MAINTENANCE OF TELOMERE CAPPING PROTEIN 6"/>
    <property type="match status" value="1"/>
</dbReference>
<dbReference type="InParanoid" id="D8M283"/>
<dbReference type="Gene3D" id="3.20.20.190">
    <property type="entry name" value="Phosphatidylinositol (PI) phosphodiesterase"/>
    <property type="match status" value="1"/>
</dbReference>
<dbReference type="GO" id="GO:0008081">
    <property type="term" value="F:phosphoric diester hydrolase activity"/>
    <property type="evidence" value="ECO:0007669"/>
    <property type="project" value="InterPro"/>
</dbReference>
<protein>
    <recommendedName>
        <fullName evidence="7">Phosphatidylinositol-specific phospholipase C X domain-containing protein</fullName>
    </recommendedName>
</protein>
<dbReference type="SUPFAM" id="SSF51695">
    <property type="entry name" value="PLC-like phosphodiesterases"/>
    <property type="match status" value="1"/>
</dbReference>
<dbReference type="InterPro" id="IPR017946">
    <property type="entry name" value="PLC-like_Pdiesterase_TIM-brl"/>
</dbReference>
<dbReference type="InterPro" id="IPR051008">
    <property type="entry name" value="Telomere_Capping_Maintenance"/>
</dbReference>
<sequence>MVLSAFYLQFNKVHTISQYYSITDQLNLGVRHIELDIHYFHSHLRVSHCGFSVGVINYLFYGLEYILGWMDFKYDTDTIGCFPSFNGVPSEDQLRIETILEEIRNWLENPSNRDELIVLYLDVSANLKRWKQEEALSMAFWSILGDRIVLNNDTRPLLELVRSNKRIIVVSRRPIENSYQLFHFTGQENTC</sequence>
<accession>D8M283</accession>
<dbReference type="PANTHER" id="PTHR35518">
    <property type="entry name" value="MAINTENANCE OF TELOMOERE CAPPING"/>
    <property type="match status" value="1"/>
</dbReference>
<evidence type="ECO:0000256" key="4">
    <source>
        <dbReference type="ARBA" id="ARBA00023136"/>
    </source>
</evidence>
<evidence type="ECO:0008006" key="7">
    <source>
        <dbReference type="Google" id="ProtNLM"/>
    </source>
</evidence>
<evidence type="ECO:0000256" key="2">
    <source>
        <dbReference type="ARBA" id="ARBA00022692"/>
    </source>
</evidence>
<name>D8M283_BLAHO</name>
<organism evidence="5">
    <name type="scientific">Blastocystis hominis</name>
    <dbReference type="NCBI Taxonomy" id="12968"/>
    <lineage>
        <taxon>Eukaryota</taxon>
        <taxon>Sar</taxon>
        <taxon>Stramenopiles</taxon>
        <taxon>Bigyra</taxon>
        <taxon>Opalozoa</taxon>
        <taxon>Opalinata</taxon>
        <taxon>Blastocystidae</taxon>
        <taxon>Blastocystis</taxon>
    </lineage>
</organism>
<dbReference type="OrthoDB" id="7984201at2759"/>
<keyword evidence="6" id="KW-1185">Reference proteome</keyword>
<dbReference type="Proteomes" id="UP000008312">
    <property type="component" value="Unassembled WGS sequence"/>
</dbReference>
<evidence type="ECO:0000256" key="3">
    <source>
        <dbReference type="ARBA" id="ARBA00022989"/>
    </source>
</evidence>
<comment type="subcellular location">
    <subcellularLocation>
        <location evidence="1">Membrane</location>
    </subcellularLocation>
</comment>
<keyword evidence="3" id="KW-1133">Transmembrane helix</keyword>
<dbReference type="GO" id="GO:0006629">
    <property type="term" value="P:lipid metabolic process"/>
    <property type="evidence" value="ECO:0007669"/>
    <property type="project" value="InterPro"/>
</dbReference>
<gene>
    <name evidence="5" type="ORF">GSBLH_T00006412001</name>
</gene>
<evidence type="ECO:0000256" key="1">
    <source>
        <dbReference type="ARBA" id="ARBA00004370"/>
    </source>
</evidence>
<dbReference type="EMBL" id="FN668647">
    <property type="protein sequence ID" value="CBK22172.2"/>
    <property type="molecule type" value="Genomic_DNA"/>
</dbReference>